<evidence type="ECO:0000313" key="5">
    <source>
        <dbReference type="Proteomes" id="UP001226434"/>
    </source>
</evidence>
<keyword evidence="1" id="KW-0175">Coiled coil</keyword>
<evidence type="ECO:0008006" key="6">
    <source>
        <dbReference type="Google" id="ProtNLM"/>
    </source>
</evidence>
<keyword evidence="5" id="KW-1185">Reference proteome</keyword>
<keyword evidence="3" id="KW-1133">Transmembrane helix</keyword>
<dbReference type="RefSeq" id="WP_282336490.1">
    <property type="nucleotide sequence ID" value="NZ_JASBRG010000007.1"/>
</dbReference>
<evidence type="ECO:0000256" key="1">
    <source>
        <dbReference type="SAM" id="Coils"/>
    </source>
</evidence>
<keyword evidence="3" id="KW-0472">Membrane</keyword>
<evidence type="ECO:0000313" key="4">
    <source>
        <dbReference type="EMBL" id="MDI3322372.1"/>
    </source>
</evidence>
<evidence type="ECO:0000256" key="3">
    <source>
        <dbReference type="SAM" id="Phobius"/>
    </source>
</evidence>
<name>A0ABT6RIH9_9BACT</name>
<gene>
    <name evidence="4" type="ORF">QJ048_21455</name>
</gene>
<organism evidence="4 5">
    <name type="scientific">Pinibacter soli</name>
    <dbReference type="NCBI Taxonomy" id="3044211"/>
    <lineage>
        <taxon>Bacteria</taxon>
        <taxon>Pseudomonadati</taxon>
        <taxon>Bacteroidota</taxon>
        <taxon>Chitinophagia</taxon>
        <taxon>Chitinophagales</taxon>
        <taxon>Chitinophagaceae</taxon>
        <taxon>Pinibacter</taxon>
    </lineage>
</organism>
<keyword evidence="3" id="KW-0812">Transmembrane</keyword>
<comment type="caution">
    <text evidence="4">The sequence shown here is derived from an EMBL/GenBank/DDBJ whole genome shotgun (WGS) entry which is preliminary data.</text>
</comment>
<feature type="transmembrane region" description="Helical" evidence="3">
    <location>
        <begin position="15"/>
        <end position="33"/>
    </location>
</feature>
<accession>A0ABT6RIH9</accession>
<dbReference type="EMBL" id="JASBRG010000007">
    <property type="protein sequence ID" value="MDI3322372.1"/>
    <property type="molecule type" value="Genomic_DNA"/>
</dbReference>
<feature type="region of interest" description="Disordered" evidence="2">
    <location>
        <begin position="432"/>
        <end position="460"/>
    </location>
</feature>
<feature type="compositionally biased region" description="Polar residues" evidence="2">
    <location>
        <begin position="451"/>
        <end position="460"/>
    </location>
</feature>
<sequence>MRKLFTIRWKTKQSLAFINPIFCTVVFCVIIHSCPFAQQMQWPQPSQLLPGGFNPFAPQTPSPSPYTRPTLQNFIEQEQIRRNSQQQQILEEVNQEIEKLNRKELEWAHQTRAYHEAYDSLLLLNPDSFSLSKAVFIAENAFYDNGYKYADFQQVLQRNAALVRQVVMREGLSEKNDLALNYGIMKLYRQPNNYYNAQTKQSKTVEPFGYDFEDFTGKRDYSKMFALKALATRKGQCHSLPLIYLMLAEQLHAKAWLSLAPQHSFIQFMDGNNNLLNFETTNGQLVSSAWLQQSGFINANALRMGTFLDTLSSRRLYAQCMVDLLNGFIFRFGDDNYLAKEMTQKILKIDSNNLSANIIKANRLTANAMKKITEAGRPKLKALPNYPDAYDAWQQMQQAYEKVDALGYQDMPREAYNAWLKSINTQQQRQATKEAQQRMQQEMQRLKTLKVTVTNNPRKK</sequence>
<proteinExistence type="predicted"/>
<dbReference type="Proteomes" id="UP001226434">
    <property type="component" value="Unassembled WGS sequence"/>
</dbReference>
<reference evidence="4 5" key="1">
    <citation type="submission" date="2023-05" db="EMBL/GenBank/DDBJ databases">
        <title>Genome sequence of Pinibacter sp. MAH-24.</title>
        <authorList>
            <person name="Huq M.A."/>
        </authorList>
    </citation>
    <scope>NUCLEOTIDE SEQUENCE [LARGE SCALE GENOMIC DNA]</scope>
    <source>
        <strain evidence="4 5">MAH-24</strain>
    </source>
</reference>
<protein>
    <recommendedName>
        <fullName evidence="6">Transglutaminase-like superfamily protein</fullName>
    </recommendedName>
</protein>
<feature type="coiled-coil region" evidence="1">
    <location>
        <begin position="83"/>
        <end position="110"/>
    </location>
</feature>
<evidence type="ECO:0000256" key="2">
    <source>
        <dbReference type="SAM" id="MobiDB-lite"/>
    </source>
</evidence>